<sequence>MFHARCSWPTAKKLLLSRIGTELEPDSFLVGTAGFTPCYLDTADFGRVLDVCSGTGSAVDDGVVGSDLDDSDLGDRLRQEVESRSV</sequence>
<proteinExistence type="predicted"/>
<dbReference type="AlphaFoldDB" id="M0AU76"/>
<gene>
    <name evidence="1" type="ORF">C482_06904</name>
</gene>
<name>M0AU76_9EURY</name>
<comment type="caution">
    <text evidence="1">The sequence shown here is derived from an EMBL/GenBank/DDBJ whole genome shotgun (WGS) entry which is preliminary data.</text>
</comment>
<protein>
    <submittedName>
        <fullName evidence="1">Uncharacterized protein</fullName>
    </submittedName>
</protein>
<dbReference type="Proteomes" id="UP000011693">
    <property type="component" value="Unassembled WGS sequence"/>
</dbReference>
<evidence type="ECO:0000313" key="1">
    <source>
        <dbReference type="EMBL" id="ELZ01483.1"/>
    </source>
</evidence>
<keyword evidence="2" id="KW-1185">Reference proteome</keyword>
<dbReference type="PATRIC" id="fig|1227492.4.peg.1341"/>
<reference evidence="1 2" key="1">
    <citation type="journal article" date="2014" name="PLoS Genet.">
        <title>Phylogenetically driven sequencing of extremely halophilic archaea reveals strategies for static and dynamic osmo-response.</title>
        <authorList>
            <person name="Becker E.A."/>
            <person name="Seitzer P.M."/>
            <person name="Tritt A."/>
            <person name="Larsen D."/>
            <person name="Krusor M."/>
            <person name="Yao A.I."/>
            <person name="Wu D."/>
            <person name="Madern D."/>
            <person name="Eisen J.A."/>
            <person name="Darling A.E."/>
            <person name="Facciotti M.T."/>
        </authorList>
    </citation>
    <scope>NUCLEOTIDE SEQUENCE [LARGE SCALE GENOMIC DNA]</scope>
    <source>
        <strain evidence="1 2">JCM 10990</strain>
    </source>
</reference>
<accession>M0AU76</accession>
<dbReference type="EMBL" id="AOIN01000044">
    <property type="protein sequence ID" value="ELZ01483.1"/>
    <property type="molecule type" value="Genomic_DNA"/>
</dbReference>
<evidence type="ECO:0000313" key="2">
    <source>
        <dbReference type="Proteomes" id="UP000011693"/>
    </source>
</evidence>
<organism evidence="1 2">
    <name type="scientific">Natrialba chahannaoensis JCM 10990</name>
    <dbReference type="NCBI Taxonomy" id="1227492"/>
    <lineage>
        <taxon>Archaea</taxon>
        <taxon>Methanobacteriati</taxon>
        <taxon>Methanobacteriota</taxon>
        <taxon>Stenosarchaea group</taxon>
        <taxon>Halobacteria</taxon>
        <taxon>Halobacteriales</taxon>
        <taxon>Natrialbaceae</taxon>
        <taxon>Natrialba</taxon>
    </lineage>
</organism>